<evidence type="ECO:0000313" key="1">
    <source>
        <dbReference type="EMBL" id="KAI5677326.1"/>
    </source>
</evidence>
<keyword evidence="2" id="KW-1185">Reference proteome</keyword>
<dbReference type="EMBL" id="CM044702">
    <property type="protein sequence ID" value="KAI5677326.1"/>
    <property type="molecule type" value="Genomic_DNA"/>
</dbReference>
<sequence length="124" mass="13175">MGIVSTREDGRVHSGGLTVVGSGGKSDVVGGGLLRTSMESSMKGGVNPQKDDNTVGKGVRVPVSVDDQNREIRSKKERGPTQWISLMELLCGKEKEKIPLSQNIPLPISRLALLQIVEGGAPEK</sequence>
<proteinExistence type="predicted"/>
<evidence type="ECO:0000313" key="2">
    <source>
        <dbReference type="Proteomes" id="UP001060085"/>
    </source>
</evidence>
<dbReference type="Proteomes" id="UP001060085">
    <property type="component" value="Linkage Group LG02"/>
</dbReference>
<name>A0ACC0BXC2_CATRO</name>
<accession>A0ACC0BXC2</accession>
<reference evidence="2" key="1">
    <citation type="journal article" date="2023" name="Nat. Plants">
        <title>Single-cell RNA sequencing provides a high-resolution roadmap for understanding the multicellular compartmentation of specialized metabolism.</title>
        <authorList>
            <person name="Sun S."/>
            <person name="Shen X."/>
            <person name="Li Y."/>
            <person name="Li Y."/>
            <person name="Wang S."/>
            <person name="Li R."/>
            <person name="Zhang H."/>
            <person name="Shen G."/>
            <person name="Guo B."/>
            <person name="Wei J."/>
            <person name="Xu J."/>
            <person name="St-Pierre B."/>
            <person name="Chen S."/>
            <person name="Sun C."/>
        </authorList>
    </citation>
    <scope>NUCLEOTIDE SEQUENCE [LARGE SCALE GENOMIC DNA]</scope>
</reference>
<protein>
    <submittedName>
        <fullName evidence="1">Uncharacterized protein</fullName>
    </submittedName>
</protein>
<organism evidence="1 2">
    <name type="scientific">Catharanthus roseus</name>
    <name type="common">Madagascar periwinkle</name>
    <name type="synonym">Vinca rosea</name>
    <dbReference type="NCBI Taxonomy" id="4058"/>
    <lineage>
        <taxon>Eukaryota</taxon>
        <taxon>Viridiplantae</taxon>
        <taxon>Streptophyta</taxon>
        <taxon>Embryophyta</taxon>
        <taxon>Tracheophyta</taxon>
        <taxon>Spermatophyta</taxon>
        <taxon>Magnoliopsida</taxon>
        <taxon>eudicotyledons</taxon>
        <taxon>Gunneridae</taxon>
        <taxon>Pentapetalae</taxon>
        <taxon>asterids</taxon>
        <taxon>lamiids</taxon>
        <taxon>Gentianales</taxon>
        <taxon>Apocynaceae</taxon>
        <taxon>Rauvolfioideae</taxon>
        <taxon>Vinceae</taxon>
        <taxon>Catharanthinae</taxon>
        <taxon>Catharanthus</taxon>
    </lineage>
</organism>
<gene>
    <name evidence="1" type="ORF">M9H77_08276</name>
</gene>
<comment type="caution">
    <text evidence="1">The sequence shown here is derived from an EMBL/GenBank/DDBJ whole genome shotgun (WGS) entry which is preliminary data.</text>
</comment>